<dbReference type="PROSITE" id="PS50297">
    <property type="entry name" value="ANK_REP_REGION"/>
    <property type="match status" value="24"/>
</dbReference>
<proteinExistence type="predicted"/>
<keyword evidence="3" id="KW-0716">Sensory transduction</keyword>
<evidence type="ECO:0000256" key="8">
    <source>
        <dbReference type="ARBA" id="ARBA00023065"/>
    </source>
</evidence>
<dbReference type="GeneID" id="100203916"/>
<feature type="repeat" description="ANK" evidence="12">
    <location>
        <begin position="1611"/>
        <end position="1643"/>
    </location>
</feature>
<dbReference type="Pfam" id="PF13857">
    <property type="entry name" value="Ank_5"/>
    <property type="match status" value="1"/>
</dbReference>
<feature type="transmembrane region" description="Helical" evidence="15">
    <location>
        <begin position="2080"/>
        <end position="2105"/>
    </location>
</feature>
<feature type="transmembrane region" description="Helical" evidence="15">
    <location>
        <begin position="2117"/>
        <end position="2137"/>
    </location>
</feature>
<feature type="repeat" description="ANK" evidence="12">
    <location>
        <begin position="1465"/>
        <end position="1497"/>
    </location>
</feature>
<sequence>MLARVFLIKNNNAAIIDYSNKQQVSKILMNYLNHQKFEERFSLMADNIDNPLKRFMPSVIFSNSNNKENHLKNINNDLTKKESVVQLKNDNVNQKSNLPINNTSFLLHQAASEGSIDQVKSLIKELNNNIIEIDCINLQGFTPLHLASRFNRVNVIVFLLDNGSWIDKPSKEEKNTPLHFAAKYSMTAATKCLCERGADVKLKNTHGSTALHLAARRGNEEICRILINHGCDVNATDSGNCTPLHMAILACSEVITKLLIKNGADVNAKDGDGEGPIHYAAAMNQENIIVLLTKGALMSIDEEKRDDAQRKYVNLRTDKKDTALHIAARAGYLDTVKTLVSIGANVNIYSATDSTPLHLAAINGDKDMIEYLLEHNAKVNVYDHQNMSPAHKASQFGRFDVIKLLVEKGAQMDSIDSSCFTPLMWAVLKGQNDIVEYLLKCKADVTISEMNMKTILHLAIENCHSSTLQLLIKNGCSSLINKPDKDFKRPLHYAAMSNDVESIKILIQESADIDVTDNEEKTALHTSAEYGHFNCLITLVQTSARNINGLDEKGRSPLHLAAKNGWIKTTLTLIEMGAQISGRDDSSWTPLDYAARNGHSKVVVALINNGANVDGFDPNKLTPLHHASINGHVDCINVLLNHGASISFQNKDGKNCLDLAIENNRKEACVIFVKHDRWKEALNHFDNEGFNPMEKLISSAPDIAKIVLDRCVEYSKIDEKLEEYYICYNFQYLDFPPDCNFKRHYFGPSSMVAHNRESLLSHPLTVQLINDKWTRLGRWIHLISLFIYIMFVSMLTGLLIIDKARIRYNEKNLFQKIIPIFTLALSVFEILKEIVQAYILRKEYLNDLSNYLELMLYSSSFIFMIPFIMQLVDLQKDSTSFKLQQNVKWSSGAVAIFFAWTNLLLYLKRNTFFGVYVIMIIEVFKSLTSVTIVFFMIVVAFSLTFFVLLGNQSAFLYPGRSILKTIAMTLGESDYDITFAYNSTTNLPQNEDELPYPEMSYVLFTLFLIVCPILLMNFLVGLAVGNIADVRKSAYILMLKAQVDILKALESRYPEKLLKKIYSRQLIIYPNKVSWKRRIINWFNHSSYDSLKDEQEKRSRWKTDLTKELELQRMEFDIERKKMKYIKSLLKEHLEITKELTVTLKIDENSFHIDMDSNTESFELKSSSYFDETDIKLANLSHDKEINKCEFANFSNANETDLTELLACKNSKEVNLEKIDKKKLTIYEQQSLSNKNSKTSVKLRNLRSRVEDEREGLVHAETQSSDTSSLQSENKDNQKDSLDGKKRMSMFSFPKWLKDFSDGKVEQSPKPENETEGDFSRFSLHLAAKEGTIGRIQHIIENNKKQNLVTSKEFISTRDGWNKNGFSALHLAARYDQTNVVAYLLENGSLIDSPDRDDGNTALLLAAKYGMTTTALFLIEKGANVMFKNNYGTTALHYACRRGNKKLLLKILSVPNVDINVQDINLNTPLHLAMNGGCIRVVGTLINYGANVFAINNKGEIPIHYAAASTIDNIRDELNKGDYFVLEEINNKTKALQHVPSSIVEDLIELLIKGALKNIPEDKHEQQRNAFVNSKTKENHTPLHIAACCGNEKSLHKLLRVGGDVNAQTDSGLTPLHFAAMSGHERVVNFLIMYNANIQAVDNDLMTPLHRACLFGRLSVVKLLDEKGALLEVKDKNNFTPVICAVWKGHVEVITYLIARGVQINSTDVNNKNALHIAIKENQLEALKFLLDNHQFKKMNDADKDNRTPVHYAAADGNLQALEFLIQKNAPIDVGDNQERTPLHLASEKGHLSCVKLLISISAGEINSTDAHGMTPLHLAASNDHRKVVNLLIESGADVCLRDNCDWSPLDYAAKNGHEKSLQILLENGAFINACDKNGFTSLHHAALAGHVECIVALLDQGANIQLLTKERKNCLYLAVENSEREAGMAIVKHKRWHEALLNIDSNRVPVMEKVIELAPEVAEVALDNCITYSDLDKKHSDYSIEYNFQFVDTDPINSLNSFFAPSLIVQYKRGKLLSHPLVVELINQRWSRMGRWVYLSSLSFYLVFVSLLTALVVIERMSLNKQPTKICSGKKFTDIITWSTLGIACTQILWKFILTIYIGVSYINNPVKILELFLYISTALFMVPFITCQFHLKMTNLEALKWQSGSLSILLACSKILLYLENLPFIGLYIVMFTEVLYTLLKVLLVFGTLLIGFGLSFYALVDLQSAFSDYGRSIVKTFVMMLGEISYDSIFTNNYSDENSYLLPNLGMSIVIFLLFAMIMVIVVMNLLVGLAVGDIESVRNNAYLRVLQRQVYFLSILDRTYPKFIRKFVYKASYIQKPNQKSWFKKFILWLGNFQRKALEEEQTDAKKDLIMLEIASNREAIIKQKKKTKSILDDLEKQLKRTKKIAKFIATSSSFKNKAD</sequence>
<keyword evidence="5" id="KW-0677">Repeat</keyword>
<feature type="transmembrane region" description="Helical" evidence="15">
    <location>
        <begin position="2256"/>
        <end position="2279"/>
    </location>
</feature>
<keyword evidence="2" id="KW-0813">Transport</keyword>
<evidence type="ECO:0000256" key="14">
    <source>
        <dbReference type="SAM" id="MobiDB-lite"/>
    </source>
</evidence>
<feature type="repeat" description="ANK" evidence="12">
    <location>
        <begin position="1398"/>
        <end position="1430"/>
    </location>
</feature>
<feature type="compositionally biased region" description="Basic and acidic residues" evidence="14">
    <location>
        <begin position="1273"/>
        <end position="1284"/>
    </location>
</feature>
<feature type="repeat" description="ANK" evidence="12">
    <location>
        <begin position="1778"/>
        <end position="1803"/>
    </location>
</feature>
<dbReference type="Pfam" id="PF00023">
    <property type="entry name" value="Ank"/>
    <property type="match status" value="3"/>
</dbReference>
<evidence type="ECO:0000256" key="3">
    <source>
        <dbReference type="ARBA" id="ARBA00022606"/>
    </source>
</evidence>
<feature type="repeat" description="ANK" evidence="12">
    <location>
        <begin position="1431"/>
        <end position="1464"/>
    </location>
</feature>
<dbReference type="InterPro" id="IPR002110">
    <property type="entry name" value="Ankyrin_rpt"/>
</dbReference>
<dbReference type="InterPro" id="IPR036770">
    <property type="entry name" value="Ankyrin_rpt-contain_sf"/>
</dbReference>
<feature type="transmembrane region" description="Helical" evidence="15">
    <location>
        <begin position="927"/>
        <end position="950"/>
    </location>
</feature>
<evidence type="ECO:0000313" key="17">
    <source>
        <dbReference type="Proteomes" id="UP001652625"/>
    </source>
</evidence>
<evidence type="ECO:0000256" key="2">
    <source>
        <dbReference type="ARBA" id="ARBA00022448"/>
    </source>
</evidence>
<dbReference type="PANTHER" id="PTHR47143">
    <property type="entry name" value="TRANSIENT RECEPTOR POTENTIAL CATION CHANNEL PROTEIN PAINLESS"/>
    <property type="match status" value="1"/>
</dbReference>
<keyword evidence="17" id="KW-1185">Reference proteome</keyword>
<feature type="repeat" description="ANK" evidence="12">
    <location>
        <begin position="239"/>
        <end position="271"/>
    </location>
</feature>
<feature type="repeat" description="ANK" evidence="12">
    <location>
        <begin position="586"/>
        <end position="618"/>
    </location>
</feature>
<dbReference type="Pfam" id="PF13637">
    <property type="entry name" value="Ank_4"/>
    <property type="match status" value="2"/>
</dbReference>
<dbReference type="Proteomes" id="UP001652625">
    <property type="component" value="Chromosome 03"/>
</dbReference>
<dbReference type="SUPFAM" id="SSF48403">
    <property type="entry name" value="Ankyrin repeat"/>
    <property type="match status" value="4"/>
</dbReference>
<feature type="repeat" description="ANK" evidence="12">
    <location>
        <begin position="319"/>
        <end position="351"/>
    </location>
</feature>
<feature type="transmembrane region" description="Helical" evidence="15">
    <location>
        <begin position="1001"/>
        <end position="1024"/>
    </location>
</feature>
<dbReference type="InterPro" id="IPR052076">
    <property type="entry name" value="TRP_cation_channel"/>
</dbReference>
<feature type="compositionally biased region" description="Basic and acidic residues" evidence="14">
    <location>
        <begin position="1248"/>
        <end position="1258"/>
    </location>
</feature>
<feature type="repeat" description="ANK" evidence="12">
    <location>
        <begin position="1578"/>
        <end position="1610"/>
    </location>
</feature>
<feature type="repeat" description="ANK" evidence="12">
    <location>
        <begin position="486"/>
        <end position="518"/>
    </location>
</feature>
<evidence type="ECO:0000313" key="18">
    <source>
        <dbReference type="RefSeq" id="XP_065650586.1"/>
    </source>
</evidence>
<evidence type="ECO:0000256" key="12">
    <source>
        <dbReference type="PROSITE-ProRule" id="PRU00023"/>
    </source>
</evidence>
<feature type="transmembrane region" description="Helical" evidence="15">
    <location>
        <begin position="779"/>
        <end position="801"/>
    </location>
</feature>
<accession>A0ABM4BNB8</accession>
<feature type="domain" description="Ion transport" evidence="16">
    <location>
        <begin position="789"/>
        <end position="1033"/>
    </location>
</feature>
<dbReference type="PROSITE" id="PS50088">
    <property type="entry name" value="ANK_REPEAT"/>
    <property type="match status" value="25"/>
</dbReference>
<dbReference type="SMART" id="SM00248">
    <property type="entry name" value="ANK"/>
    <property type="match status" value="31"/>
</dbReference>
<dbReference type="Pfam" id="PF12796">
    <property type="entry name" value="Ank_2"/>
    <property type="match status" value="8"/>
</dbReference>
<evidence type="ECO:0000256" key="6">
    <source>
        <dbReference type="ARBA" id="ARBA00022989"/>
    </source>
</evidence>
<feature type="repeat" description="ANK" evidence="12">
    <location>
        <begin position="1845"/>
        <end position="1877"/>
    </location>
</feature>
<feature type="transmembrane region" description="Helical" evidence="15">
    <location>
        <begin position="889"/>
        <end position="907"/>
    </location>
</feature>
<feature type="transmembrane region" description="Helical" evidence="15">
    <location>
        <begin position="2185"/>
        <end position="2207"/>
    </location>
</feature>
<feature type="repeat" description="ANK" evidence="12">
    <location>
        <begin position="173"/>
        <end position="205"/>
    </location>
</feature>
<evidence type="ECO:0000259" key="16">
    <source>
        <dbReference type="Pfam" id="PF00520"/>
    </source>
</evidence>
<dbReference type="RefSeq" id="XP_065650586.1">
    <property type="nucleotide sequence ID" value="XM_065794514.1"/>
</dbReference>
<comment type="subcellular location">
    <subcellularLocation>
        <location evidence="1">Membrane</location>
        <topology evidence="1">Multi-pass membrane protein</topology>
    </subcellularLocation>
</comment>
<feature type="repeat" description="ANK" evidence="12">
    <location>
        <begin position="1812"/>
        <end position="1844"/>
    </location>
</feature>
<feature type="repeat" description="ANK" evidence="12">
    <location>
        <begin position="1364"/>
        <end position="1396"/>
    </location>
</feature>
<keyword evidence="6 15" id="KW-1133">Transmembrane helix</keyword>
<feature type="repeat" description="ANK" evidence="12">
    <location>
        <begin position="418"/>
        <end position="450"/>
    </location>
</feature>
<dbReference type="Gene3D" id="1.25.40.20">
    <property type="entry name" value="Ankyrin repeat-containing domain"/>
    <property type="match status" value="7"/>
</dbReference>
<feature type="repeat" description="ANK" evidence="12">
    <location>
        <begin position="619"/>
        <end position="651"/>
    </location>
</feature>
<feature type="repeat" description="ANK" evidence="12">
    <location>
        <begin position="1745"/>
        <end position="1777"/>
    </location>
</feature>
<feature type="coiled-coil region" evidence="13">
    <location>
        <begin position="2343"/>
        <end position="2393"/>
    </location>
</feature>
<dbReference type="PRINTS" id="PR01415">
    <property type="entry name" value="ANKYRIN"/>
</dbReference>
<evidence type="ECO:0000256" key="15">
    <source>
        <dbReference type="SAM" id="Phobius"/>
    </source>
</evidence>
<name>A0ABM4BNB8_HYDVU</name>
<feature type="repeat" description="ANK" evidence="12">
    <location>
        <begin position="553"/>
        <end position="585"/>
    </location>
</feature>
<reference evidence="18" key="1">
    <citation type="submission" date="2025-08" db="UniProtKB">
        <authorList>
            <consortium name="RefSeq"/>
        </authorList>
    </citation>
    <scope>IDENTIFICATION</scope>
</reference>
<dbReference type="PANTHER" id="PTHR47143:SF1">
    <property type="entry name" value="ION_TRANS DOMAIN-CONTAINING PROTEIN"/>
    <property type="match status" value="1"/>
</dbReference>
<evidence type="ECO:0000256" key="1">
    <source>
        <dbReference type="ARBA" id="ARBA00004141"/>
    </source>
</evidence>
<evidence type="ECO:0000256" key="9">
    <source>
        <dbReference type="ARBA" id="ARBA00023136"/>
    </source>
</evidence>
<feature type="repeat" description="ANK" evidence="12">
    <location>
        <begin position="139"/>
        <end position="171"/>
    </location>
</feature>
<protein>
    <submittedName>
        <fullName evidence="18">Uncharacterized protein LOC100203916 isoform X2</fullName>
    </submittedName>
</protein>
<feature type="repeat" description="ANK" evidence="12">
    <location>
        <begin position="206"/>
        <end position="238"/>
    </location>
</feature>
<organism evidence="17 18">
    <name type="scientific">Hydra vulgaris</name>
    <name type="common">Hydra</name>
    <name type="synonym">Hydra attenuata</name>
    <dbReference type="NCBI Taxonomy" id="6087"/>
    <lineage>
        <taxon>Eukaryota</taxon>
        <taxon>Metazoa</taxon>
        <taxon>Cnidaria</taxon>
        <taxon>Hydrozoa</taxon>
        <taxon>Hydroidolina</taxon>
        <taxon>Anthoathecata</taxon>
        <taxon>Aplanulata</taxon>
        <taxon>Hydridae</taxon>
        <taxon>Hydra</taxon>
    </lineage>
</organism>
<feature type="region of interest" description="Disordered" evidence="14">
    <location>
        <begin position="1237"/>
        <end position="1284"/>
    </location>
</feature>
<evidence type="ECO:0000256" key="7">
    <source>
        <dbReference type="ARBA" id="ARBA00023043"/>
    </source>
</evidence>
<feature type="compositionally biased region" description="Polar residues" evidence="14">
    <location>
        <begin position="1261"/>
        <end position="1272"/>
    </location>
</feature>
<feature type="repeat" description="ANK" evidence="12">
    <location>
        <begin position="1644"/>
        <end position="1676"/>
    </location>
</feature>
<feature type="transmembrane region" description="Helical" evidence="15">
    <location>
        <begin position="2037"/>
        <end position="2059"/>
    </location>
</feature>
<evidence type="ECO:0000256" key="10">
    <source>
        <dbReference type="ARBA" id="ARBA00023180"/>
    </source>
</evidence>
<evidence type="ECO:0000256" key="5">
    <source>
        <dbReference type="ARBA" id="ARBA00022737"/>
    </source>
</evidence>
<evidence type="ECO:0000256" key="13">
    <source>
        <dbReference type="SAM" id="Coils"/>
    </source>
</evidence>
<keyword evidence="7 12" id="KW-0040">ANK repeat</keyword>
<feature type="repeat" description="ANK" evidence="12">
    <location>
        <begin position="1878"/>
        <end position="1910"/>
    </location>
</feature>
<keyword evidence="10" id="KW-0325">Glycoprotein</keyword>
<feature type="repeat" description="ANK" evidence="12">
    <location>
        <begin position="1677"/>
        <end position="1709"/>
    </location>
</feature>
<feature type="repeat" description="ANK" evidence="12">
    <location>
        <begin position="385"/>
        <end position="417"/>
    </location>
</feature>
<feature type="transmembrane region" description="Helical" evidence="15">
    <location>
        <begin position="851"/>
        <end position="869"/>
    </location>
</feature>
<feature type="repeat" description="ANK" evidence="12">
    <location>
        <begin position="352"/>
        <end position="384"/>
    </location>
</feature>
<keyword evidence="4 15" id="KW-0812">Transmembrane</keyword>
<dbReference type="Pfam" id="PF00520">
    <property type="entry name" value="Ion_trans"/>
    <property type="match status" value="2"/>
</dbReference>
<gene>
    <name evidence="18" type="primary">LOC100203916</name>
</gene>
<keyword evidence="9 15" id="KW-0472">Membrane</keyword>
<keyword evidence="11" id="KW-0407">Ion channel</keyword>
<keyword evidence="8" id="KW-0406">Ion transport</keyword>
<evidence type="ECO:0000256" key="4">
    <source>
        <dbReference type="ARBA" id="ARBA00022692"/>
    </source>
</evidence>
<feature type="domain" description="Ion transport" evidence="16">
    <location>
        <begin position="2045"/>
        <end position="2288"/>
    </location>
</feature>
<dbReference type="InterPro" id="IPR005821">
    <property type="entry name" value="Ion_trans_dom"/>
</dbReference>
<evidence type="ECO:0000256" key="11">
    <source>
        <dbReference type="ARBA" id="ARBA00023303"/>
    </source>
</evidence>
<keyword evidence="13" id="KW-0175">Coiled coil</keyword>